<dbReference type="EMBL" id="JBHUIV010000020">
    <property type="protein sequence ID" value="MFD2202833.1"/>
    <property type="molecule type" value="Genomic_DNA"/>
</dbReference>
<comment type="caution">
    <text evidence="1">The sequence shown here is derived from an EMBL/GenBank/DDBJ whole genome shotgun (WGS) entry which is preliminary data.</text>
</comment>
<evidence type="ECO:0000313" key="2">
    <source>
        <dbReference type="Proteomes" id="UP001597414"/>
    </source>
</evidence>
<proteinExistence type="predicted"/>
<dbReference type="InterPro" id="IPR018668">
    <property type="entry name" value="DNA-binding_VF530-like"/>
</dbReference>
<organism evidence="1 2">
    <name type="scientific">Shivajiella indica</name>
    <dbReference type="NCBI Taxonomy" id="872115"/>
    <lineage>
        <taxon>Bacteria</taxon>
        <taxon>Pseudomonadati</taxon>
        <taxon>Bacteroidota</taxon>
        <taxon>Cytophagia</taxon>
        <taxon>Cytophagales</taxon>
        <taxon>Cyclobacteriaceae</taxon>
        <taxon>Shivajiella</taxon>
    </lineage>
</organism>
<dbReference type="Pfam" id="PF09905">
    <property type="entry name" value="VF530"/>
    <property type="match status" value="1"/>
</dbReference>
<dbReference type="Proteomes" id="UP001597414">
    <property type="component" value="Unassembled WGS sequence"/>
</dbReference>
<keyword evidence="2" id="KW-1185">Reference proteome</keyword>
<dbReference type="RefSeq" id="WP_380804337.1">
    <property type="nucleotide sequence ID" value="NZ_JBHUIV010000020.1"/>
</dbReference>
<gene>
    <name evidence="1" type="ORF">ACFSKV_14745</name>
</gene>
<reference evidence="2" key="1">
    <citation type="journal article" date="2019" name="Int. J. Syst. Evol. Microbiol.">
        <title>The Global Catalogue of Microorganisms (GCM) 10K type strain sequencing project: providing services to taxonomists for standard genome sequencing and annotation.</title>
        <authorList>
            <consortium name="The Broad Institute Genomics Platform"/>
            <consortium name="The Broad Institute Genome Sequencing Center for Infectious Disease"/>
            <person name="Wu L."/>
            <person name="Ma J."/>
        </authorList>
    </citation>
    <scope>NUCLEOTIDE SEQUENCE [LARGE SCALE GENOMIC DNA]</scope>
    <source>
        <strain evidence="2">KCTC 19812</strain>
    </source>
</reference>
<keyword evidence="1" id="KW-0238">DNA-binding</keyword>
<name>A0ABW5BD76_9BACT</name>
<accession>A0ABW5BD76</accession>
<evidence type="ECO:0000313" key="1">
    <source>
        <dbReference type="EMBL" id="MFD2202833.1"/>
    </source>
</evidence>
<protein>
    <submittedName>
        <fullName evidence="1">VF530 family DNA-binding protein</fullName>
    </submittedName>
</protein>
<sequence length="86" mass="10315">MEKPKKPEQESQPNNPLHGVRLVDILDYLVEKYGWKKLGEKITIRCFTHDPSINSSLKFLRKTEWARTKVEEFYIRSIQQGRRRNN</sequence>
<dbReference type="GO" id="GO:0003677">
    <property type="term" value="F:DNA binding"/>
    <property type="evidence" value="ECO:0007669"/>
    <property type="project" value="UniProtKB-KW"/>
</dbReference>
<dbReference type="Gene3D" id="1.10.720.30">
    <property type="entry name" value="SAP domain"/>
    <property type="match status" value="1"/>
</dbReference>
<dbReference type="InterPro" id="IPR036361">
    <property type="entry name" value="SAP_dom_sf"/>
</dbReference>